<comment type="subcellular location">
    <subcellularLocation>
        <location evidence="1">Membrane</location>
        <topology evidence="1">Multi-pass membrane protein</topology>
    </subcellularLocation>
</comment>
<feature type="domain" description="ABC-2 type transporter transmembrane" evidence="5">
    <location>
        <begin position="11"/>
        <end position="374"/>
    </location>
</feature>
<dbReference type="HOGENOM" id="CLU_052634_0_0_9"/>
<keyword evidence="3" id="KW-1133">Transmembrane helix</keyword>
<dbReference type="GO" id="GO:0140359">
    <property type="term" value="F:ABC-type transporter activity"/>
    <property type="evidence" value="ECO:0007669"/>
    <property type="project" value="InterPro"/>
</dbReference>
<keyword evidence="2" id="KW-0812">Transmembrane</keyword>
<dbReference type="Gene3D" id="3.40.1710.10">
    <property type="entry name" value="abc type-2 transporter like domain"/>
    <property type="match status" value="1"/>
</dbReference>
<sequence length="393" mass="43867">MCVFKSFFSQKRFWGSLLGIVIVVMIFSIAFIGSIVNPTPEDLPVALVVNDKGAELPNKTKLNAGEQYKETLLDNKDIPFKWSVIDAREDAISAMNEKKYYATIVIPENMSQQILSLQSPSPQKPEVEVIINQGMHYTAANTTKQVIDQLLSKITGQIQDNVFTQLETNKATITPSQAKLLSSPLLVKNETVNEVGDHTANGNAPVLFTQIIWIAVIISSVIHFIIMKKVTNGRISIRSILAQLVAGFLFATAIASTVLLFTDNVLNVNISDFQATFLFLLFTAFMFYLLQNAILNWLGLVGVPLFILLFLFSIPVLNLPPEFLPTVTQDWFYSWVPFKYSVEGLRNIFYFGGHDIESYLFVLGMIGVASFIIMSLSILKTTSKEKTMVAVEK</sequence>
<reference evidence="6 7" key="1">
    <citation type="journal article" date="2015" name="Genome Announc.">
        <title>Complete genome sequences for 35 biothreat assay-relevant bacillus species.</title>
        <authorList>
            <person name="Johnson S.L."/>
            <person name="Daligault H.E."/>
            <person name="Davenport K.W."/>
            <person name="Jaissle J."/>
            <person name="Frey K.G."/>
            <person name="Ladner J.T."/>
            <person name="Broomall S.M."/>
            <person name="Bishop-Lilly K.A."/>
            <person name="Bruce D.C."/>
            <person name="Gibbons H.S."/>
            <person name="Coyne S.R."/>
            <person name="Lo C.C."/>
            <person name="Meincke L."/>
            <person name="Munk A.C."/>
            <person name="Koroleva G.I."/>
            <person name="Rosenzweig C.N."/>
            <person name="Palacios G.F."/>
            <person name="Redden C.L."/>
            <person name="Minogue T.D."/>
            <person name="Chain P.S."/>
        </authorList>
    </citation>
    <scope>NUCLEOTIDE SEQUENCE [LARGE SCALE GENOMIC DNA]</scope>
    <source>
        <strain evidence="7">ATCC 14581 / DSM 32 / JCM 2506 / NBRC 15308 / NCIMB 9376 / NCTC 10342 / NRRL B-14308 / VKM B-512</strain>
    </source>
</reference>
<evidence type="ECO:0000256" key="1">
    <source>
        <dbReference type="ARBA" id="ARBA00004141"/>
    </source>
</evidence>
<dbReference type="InterPro" id="IPR013525">
    <property type="entry name" value="ABC2_TM"/>
</dbReference>
<evidence type="ECO:0000313" key="7">
    <source>
        <dbReference type="Proteomes" id="UP000031829"/>
    </source>
</evidence>
<accession>A0A0B6ALJ6</accession>
<dbReference type="KEGG" id="bmeg:BG04_5290"/>
<evidence type="ECO:0000259" key="5">
    <source>
        <dbReference type="Pfam" id="PF12698"/>
    </source>
</evidence>
<proteinExistence type="predicted"/>
<dbReference type="AlphaFoldDB" id="A0A0B6ALJ6"/>
<gene>
    <name evidence="6" type="ORF">BG04_5290</name>
</gene>
<dbReference type="InterPro" id="IPR017500">
    <property type="entry name" value="Phage_infect_YhgE_N"/>
</dbReference>
<dbReference type="GO" id="GO:0016020">
    <property type="term" value="C:membrane"/>
    <property type="evidence" value="ECO:0007669"/>
    <property type="project" value="UniProtKB-SubCell"/>
</dbReference>
<protein>
    <recommendedName>
        <fullName evidence="5">ABC-2 type transporter transmembrane domain-containing protein</fullName>
    </recommendedName>
</protein>
<evidence type="ECO:0000256" key="4">
    <source>
        <dbReference type="ARBA" id="ARBA00023136"/>
    </source>
</evidence>
<dbReference type="PANTHER" id="PTHR43077:SF5">
    <property type="entry name" value="PHAGE INFECTION PROTEIN"/>
    <property type="match status" value="1"/>
</dbReference>
<dbReference type="PANTHER" id="PTHR43077">
    <property type="entry name" value="TRANSPORT PERMEASE YVFS-RELATED"/>
    <property type="match status" value="1"/>
</dbReference>
<dbReference type="NCBIfam" id="TIGR03061">
    <property type="entry name" value="pip_yhgE_Nterm"/>
    <property type="match status" value="1"/>
</dbReference>
<evidence type="ECO:0000313" key="6">
    <source>
        <dbReference type="EMBL" id="AJI21448.1"/>
    </source>
</evidence>
<keyword evidence="4" id="KW-0472">Membrane</keyword>
<name>A0A0B6ALJ6_PRIM2</name>
<dbReference type="Pfam" id="PF12698">
    <property type="entry name" value="ABC2_membrane_3"/>
    <property type="match status" value="1"/>
</dbReference>
<organism evidence="6 7">
    <name type="scientific">Priestia megaterium (strain ATCC 14581 / DSM 32 / CCUG 1817 / JCM 2506 / NBRC 15308 / NCIMB 9376 / NCTC 10342 / NRRL B-14308 / VKM B-512 / Ford 19)</name>
    <name type="common">Bacillus megaterium</name>
    <dbReference type="NCBI Taxonomy" id="1348623"/>
    <lineage>
        <taxon>Bacteria</taxon>
        <taxon>Bacillati</taxon>
        <taxon>Bacillota</taxon>
        <taxon>Bacilli</taxon>
        <taxon>Bacillales</taxon>
        <taxon>Bacillaceae</taxon>
        <taxon>Priestia</taxon>
    </lineage>
</organism>
<dbReference type="InterPro" id="IPR051328">
    <property type="entry name" value="T7SS_ABC-Transporter"/>
</dbReference>
<dbReference type="GeneID" id="93643238"/>
<dbReference type="RefSeq" id="WP_034651201.1">
    <property type="nucleotide sequence ID" value="NZ_BCVB01000011.1"/>
</dbReference>
<dbReference type="EMBL" id="CP009920">
    <property type="protein sequence ID" value="AJI21448.1"/>
    <property type="molecule type" value="Genomic_DNA"/>
</dbReference>
<evidence type="ECO:0000256" key="3">
    <source>
        <dbReference type="ARBA" id="ARBA00022989"/>
    </source>
</evidence>
<dbReference type="Proteomes" id="UP000031829">
    <property type="component" value="Chromosome"/>
</dbReference>
<evidence type="ECO:0000256" key="2">
    <source>
        <dbReference type="ARBA" id="ARBA00022692"/>
    </source>
</evidence>